<keyword evidence="1" id="KW-0812">Transmembrane</keyword>
<keyword evidence="1" id="KW-0472">Membrane</keyword>
<dbReference type="KEGG" id="vg:7047272"/>
<dbReference type="RefSeq" id="YP_002321403.1">
    <property type="nucleotide sequence ID" value="NC_011588.1"/>
</dbReference>
<proteinExistence type="predicted"/>
<protein>
    <submittedName>
        <fullName evidence="3">Uncharacterized protein</fullName>
    </submittedName>
</protein>
<evidence type="ECO:0000313" key="6">
    <source>
        <dbReference type="Proteomes" id="UP000011785"/>
    </source>
</evidence>
<evidence type="ECO:0000313" key="3">
    <source>
        <dbReference type="EMBL" id="QHG11324.1"/>
    </source>
</evidence>
<dbReference type="EMBL" id="MT150137">
    <property type="protein sequence ID" value="QKE59555.1"/>
    <property type="molecule type" value="Genomic_DNA"/>
</dbReference>
<evidence type="ECO:0000313" key="4">
    <source>
        <dbReference type="EMBL" id="QKE59555.1"/>
    </source>
</evidence>
<dbReference type="EMBL" id="MN623374">
    <property type="protein sequence ID" value="QHG11324.1"/>
    <property type="molecule type" value="Genomic_DNA"/>
</dbReference>
<accession>A0A6B9QR41</accession>
<dbReference type="Proteomes" id="UP000011785">
    <property type="component" value="Segment"/>
</dbReference>
<dbReference type="EMBL" id="MZ727584">
    <property type="protein sequence ID" value="UBO76502.1"/>
    <property type="molecule type" value="Genomic_DNA"/>
</dbReference>
<sequence length="67" mass="7976">MLRSLHSHIRGVYMRTPIDCRIWHPTACRFWHATLTYTRILCKRRRFVGFGILLAYACGILVHVYVQ</sequence>
<organism evidence="3">
    <name type="scientific">Oryctes rhinoceros nudivirus</name>
    <dbReference type="NCBI Taxonomy" id="92521"/>
    <lineage>
        <taxon>Viruses</taxon>
        <taxon>Viruses incertae sedis</taxon>
        <taxon>Naldaviricetes</taxon>
        <taxon>Lefavirales</taxon>
        <taxon>Nudiviridae</taxon>
        <taxon>Alphanudivirus</taxon>
        <taxon>Alphanudivirus oryrhinocerotis</taxon>
    </lineage>
</organism>
<reference evidence="3" key="2">
    <citation type="journal article" date="2020" name="J. ISSAAS">
        <title>Complete genome sequence of Oryctes rhinoceros Nudivirus isolated from Coconut Rhinoceros Beetle in the Solomon Islands.</title>
        <authorList>
            <person name="Etebari K."/>
            <person name="Filipovic I."/>
            <person name="Rasic G."/>
            <person name="Devine G.J."/>
            <person name="Tsatsia H."/>
            <person name="Furlong M.J."/>
        </authorList>
    </citation>
    <scope>NUCLEOTIDE SEQUENCE</scope>
    <source>
        <strain evidence="3">Solomon Islands</strain>
    </source>
</reference>
<reference evidence="2 6" key="1">
    <citation type="journal article" date="2008" name="J. Virol. Methods">
        <title>Sequencing of the large dsDNA genome of Oryctes rhinoceros nudivirus using multiple displacement amplification of nanogram amounts of virus DNA.</title>
        <authorList>
            <person name="Wang Y."/>
            <person name="Kleespies R.G."/>
            <person name="Ramle M.B."/>
            <person name="Jehle J.A."/>
        </authorList>
    </citation>
    <scope>NUCLEOTIDE SEQUENCE [LARGE SCALE GENOMIC DNA]</scope>
    <source>
        <strain evidence="6">Isolate Oryctes rhinoceros/Malaysia/Ma07/2007</strain>
        <strain evidence="2">Ma07</strain>
    </source>
</reference>
<dbReference type="EMBL" id="EU747721">
    <property type="protein sequence ID" value="ACH96222.1"/>
    <property type="molecule type" value="Genomic_DNA"/>
</dbReference>
<gene>
    <name evidence="3" type="ORF">SI_OrNV_gp092</name>
</gene>
<evidence type="ECO:0000256" key="1">
    <source>
        <dbReference type="SAM" id="Phobius"/>
    </source>
</evidence>
<evidence type="ECO:0000313" key="5">
    <source>
        <dbReference type="EMBL" id="UBO76502.1"/>
    </source>
</evidence>
<reference evidence="4" key="3">
    <citation type="submission" date="2020-03" db="EMBL/GenBank/DDBJ databases">
        <title>Whole genome sequence of Oryctes rhinoceros Nudivirus isolated in Riau Province, Indonesia.</title>
        <authorList>
            <person name="Kurnia Y.W."/>
            <person name="Tanjung Z.A."/>
            <person name="Utomo C."/>
            <person name="Naim M."/>
            <person name="Situmorang E.C."/>
            <person name="Liwang T."/>
        </authorList>
    </citation>
    <scope>NUCLEOTIDE SEQUENCE</scope>
    <source>
        <strain evidence="4">LiboV</strain>
    </source>
</reference>
<name>A0A6B9QR41_9VIRU</name>
<reference evidence="5" key="4">
    <citation type="submission" date="2021-08" db="EMBL/GenBank/DDBJ databases">
        <title>Whole genome sequence of Oryctes rhinoceros Nudivirus detected in Riau Province, Indonesia.</title>
        <authorList>
            <person name="Kurnia Y.W."/>
            <person name="Tanjung Z.A."/>
            <person name="Utomo C."/>
            <person name="Naim M."/>
            <person name="Situmorang E.C."/>
            <person name="Liwang T."/>
        </authorList>
    </citation>
    <scope>NUCLEOTIDE SEQUENCE</scope>
    <source>
        <strain evidence="5">LiboV</strain>
    </source>
</reference>
<accession>B7SVB3</accession>
<evidence type="ECO:0000313" key="2">
    <source>
        <dbReference type="EMBL" id="ACH96222.1"/>
    </source>
</evidence>
<feature type="transmembrane region" description="Helical" evidence="1">
    <location>
        <begin position="47"/>
        <end position="66"/>
    </location>
</feature>
<keyword evidence="6" id="KW-1185">Reference proteome</keyword>
<keyword evidence="1" id="KW-1133">Transmembrane helix</keyword>